<name>A0A1I3SGW4_9ACTN</name>
<evidence type="ECO:0000256" key="1">
    <source>
        <dbReference type="SAM" id="MobiDB-lite"/>
    </source>
</evidence>
<organism evidence="2 3">
    <name type="scientific">Streptosporangium canum</name>
    <dbReference type="NCBI Taxonomy" id="324952"/>
    <lineage>
        <taxon>Bacteria</taxon>
        <taxon>Bacillati</taxon>
        <taxon>Actinomycetota</taxon>
        <taxon>Actinomycetes</taxon>
        <taxon>Streptosporangiales</taxon>
        <taxon>Streptosporangiaceae</taxon>
        <taxon>Streptosporangium</taxon>
    </lineage>
</organism>
<evidence type="ECO:0000313" key="3">
    <source>
        <dbReference type="Proteomes" id="UP000199111"/>
    </source>
</evidence>
<proteinExistence type="predicted"/>
<gene>
    <name evidence="2" type="ORF">SAMN05216275_11031</name>
</gene>
<accession>A0A1I3SGW4</accession>
<evidence type="ECO:0000313" key="2">
    <source>
        <dbReference type="EMBL" id="SFJ57262.1"/>
    </source>
</evidence>
<protein>
    <submittedName>
        <fullName evidence="2">Uncharacterized protein</fullName>
    </submittedName>
</protein>
<dbReference type="AlphaFoldDB" id="A0A1I3SGW4"/>
<reference evidence="3" key="1">
    <citation type="submission" date="2016-10" db="EMBL/GenBank/DDBJ databases">
        <authorList>
            <person name="Varghese N."/>
            <person name="Submissions S."/>
        </authorList>
    </citation>
    <scope>NUCLEOTIDE SEQUENCE [LARGE SCALE GENOMIC DNA]</scope>
    <source>
        <strain evidence="3">CGMCC 4.2126</strain>
    </source>
</reference>
<dbReference type="EMBL" id="FOQY01000010">
    <property type="protein sequence ID" value="SFJ57262.1"/>
    <property type="molecule type" value="Genomic_DNA"/>
</dbReference>
<feature type="region of interest" description="Disordered" evidence="1">
    <location>
        <begin position="1"/>
        <end position="25"/>
    </location>
</feature>
<keyword evidence="3" id="KW-1185">Reference proteome</keyword>
<sequence length="44" mass="4783">MPEGRTGARQGHPRMPTEELEEFDDHVVGLGKVVHESGRPEAGS</sequence>
<dbReference type="Proteomes" id="UP000199111">
    <property type="component" value="Unassembled WGS sequence"/>
</dbReference>